<dbReference type="GeneID" id="37219430"/>
<evidence type="ECO:0000259" key="1">
    <source>
        <dbReference type="Pfam" id="PF01261"/>
    </source>
</evidence>
<dbReference type="Gene3D" id="3.20.20.150">
    <property type="entry name" value="Divalent-metal-dependent TIM barrel enzymes"/>
    <property type="match status" value="1"/>
</dbReference>
<evidence type="ECO:0000313" key="2">
    <source>
        <dbReference type="EMBL" id="RAK96116.1"/>
    </source>
</evidence>
<dbReference type="EMBL" id="KZ824480">
    <property type="protein sequence ID" value="RAK96116.1"/>
    <property type="molecule type" value="Genomic_DNA"/>
</dbReference>
<proteinExistence type="predicted"/>
<dbReference type="RefSeq" id="XP_025570444.1">
    <property type="nucleotide sequence ID" value="XM_025714565.1"/>
</dbReference>
<reference evidence="2 3" key="1">
    <citation type="submission" date="2018-02" db="EMBL/GenBank/DDBJ databases">
        <title>The genomes of Aspergillus section Nigri reveals drivers in fungal speciation.</title>
        <authorList>
            <consortium name="DOE Joint Genome Institute"/>
            <person name="Vesth T.C."/>
            <person name="Nybo J."/>
            <person name="Theobald S."/>
            <person name="Brandl J."/>
            <person name="Frisvad J.C."/>
            <person name="Nielsen K.F."/>
            <person name="Lyhne E.K."/>
            <person name="Kogle M.E."/>
            <person name="Kuo A."/>
            <person name="Riley R."/>
            <person name="Clum A."/>
            <person name="Nolan M."/>
            <person name="Lipzen A."/>
            <person name="Salamov A."/>
            <person name="Henrissat B."/>
            <person name="Wiebenga A."/>
            <person name="De vries R.P."/>
            <person name="Grigoriev I.V."/>
            <person name="Mortensen U.H."/>
            <person name="Andersen M.R."/>
            <person name="Baker S.E."/>
        </authorList>
    </citation>
    <scope>NUCLEOTIDE SEQUENCE [LARGE SCALE GENOMIC DNA]</scope>
    <source>
        <strain evidence="2 3">CBS 121593</strain>
    </source>
</reference>
<feature type="domain" description="Xylose isomerase-like TIM barrel" evidence="1">
    <location>
        <begin position="30"/>
        <end position="322"/>
    </location>
</feature>
<dbReference type="OrthoDB" id="5360893at2759"/>
<dbReference type="GO" id="GO:0016853">
    <property type="term" value="F:isomerase activity"/>
    <property type="evidence" value="ECO:0007669"/>
    <property type="project" value="UniProtKB-KW"/>
</dbReference>
<dbReference type="InterPro" id="IPR036237">
    <property type="entry name" value="Xyl_isomerase-like_sf"/>
</dbReference>
<sequence length="347" mass="38210">MSTSGTDQVSLSYATCSIGSPSSPLPEKLSALSSAGFTAVELAFPDILSYAASLNGHDVAPDNYPELVKVAKNIRQLCDKHNLKVMMLQPFANFEGWPRGSKEREDAFKRANGWSEIMTAVGTDLLQVGSTDTPNDKLTTSHEDIVADLRELADLLGTRNQRIAYENWCWSSHAPTWKQVWEIVHAVDRPNIGLCLDTFQTAGSEYGDPTTSSGHIEESTAPTTELLTQQYIASLDELARTVPADKIYLLQVSDAYKPLSPFENMTIDGARPRALWSHNFRPMPYRGGYLPIEEMGRAVLKTGFRGWFSMEIFDGGKTGKEQPADMGPYAKDAMASAKKFLERCAAA</sequence>
<dbReference type="VEuPathDB" id="FungiDB:BO80DRAFT_242559"/>
<dbReference type="PANTHER" id="PTHR12110">
    <property type="entry name" value="HYDROXYPYRUVATE ISOMERASE"/>
    <property type="match status" value="1"/>
</dbReference>
<dbReference type="Pfam" id="PF01261">
    <property type="entry name" value="AP_endonuc_2"/>
    <property type="match status" value="1"/>
</dbReference>
<dbReference type="AlphaFoldDB" id="A0A395GLC9"/>
<evidence type="ECO:0000313" key="3">
    <source>
        <dbReference type="Proteomes" id="UP000249402"/>
    </source>
</evidence>
<dbReference type="SUPFAM" id="SSF51658">
    <property type="entry name" value="Xylose isomerase-like"/>
    <property type="match status" value="1"/>
</dbReference>
<gene>
    <name evidence="2" type="ORF">BO80DRAFT_242559</name>
</gene>
<dbReference type="Proteomes" id="UP000249402">
    <property type="component" value="Unassembled WGS sequence"/>
</dbReference>
<dbReference type="InterPro" id="IPR050312">
    <property type="entry name" value="IolE/XylAMocC-like"/>
</dbReference>
<keyword evidence="3" id="KW-1185">Reference proteome</keyword>
<keyword evidence="2" id="KW-0413">Isomerase</keyword>
<dbReference type="PANTHER" id="PTHR12110:SF56">
    <property type="entry name" value="DEHYDRATASE, PUTATIVE (AFU_ORTHOLOGUE AFUA_6G08740)-RELATED"/>
    <property type="match status" value="1"/>
</dbReference>
<dbReference type="InterPro" id="IPR013022">
    <property type="entry name" value="Xyl_isomerase-like_TIM-brl"/>
</dbReference>
<protein>
    <submittedName>
        <fullName evidence="2">Xylose isomerase-like protein</fullName>
    </submittedName>
</protein>
<dbReference type="STRING" id="1448316.A0A395GLC9"/>
<name>A0A395GLC9_9EURO</name>
<accession>A0A395GLC9</accession>
<organism evidence="2 3">
    <name type="scientific">Aspergillus ibericus CBS 121593</name>
    <dbReference type="NCBI Taxonomy" id="1448316"/>
    <lineage>
        <taxon>Eukaryota</taxon>
        <taxon>Fungi</taxon>
        <taxon>Dikarya</taxon>
        <taxon>Ascomycota</taxon>
        <taxon>Pezizomycotina</taxon>
        <taxon>Eurotiomycetes</taxon>
        <taxon>Eurotiomycetidae</taxon>
        <taxon>Eurotiales</taxon>
        <taxon>Aspergillaceae</taxon>
        <taxon>Aspergillus</taxon>
        <taxon>Aspergillus subgen. Circumdati</taxon>
    </lineage>
</organism>